<evidence type="ECO:0000313" key="1">
    <source>
        <dbReference type="EMBL" id="KAA0706028.1"/>
    </source>
</evidence>
<dbReference type="EMBL" id="SOYY01000021">
    <property type="protein sequence ID" value="KAA0706028.1"/>
    <property type="molecule type" value="Genomic_DNA"/>
</dbReference>
<name>A0A5A9N9R8_9TELE</name>
<proteinExistence type="predicted"/>
<sequence>MRMARKLSNDCVKVIKDLQSARAAFKRVKWYGQLVEREHMSIYLSLILTRVSSSARGHLRNQDYNYTNLRSTTAGTTCNPSKPSEVGERLLSDWNITLQLYWMSRITYTKAVSTQHNDLKLKGKTEAKISAGWESANQNKKLRLPDPATCSYGQRSILRCQCAKIGGIFYRGEEYVRWEDVKKIWDRFWNSHPMRAKKRITSDLPGQGRFMLLDRTVVDNRSPLAPTRYVPPSFRTSLSLPPAIPPSPLGR</sequence>
<evidence type="ECO:0000313" key="2">
    <source>
        <dbReference type="Proteomes" id="UP000324632"/>
    </source>
</evidence>
<gene>
    <name evidence="1" type="ORF">E1301_Tti016873</name>
</gene>
<accession>A0A5A9N9R8</accession>
<organism evidence="1 2">
    <name type="scientific">Triplophysa tibetana</name>
    <dbReference type="NCBI Taxonomy" id="1572043"/>
    <lineage>
        <taxon>Eukaryota</taxon>
        <taxon>Metazoa</taxon>
        <taxon>Chordata</taxon>
        <taxon>Craniata</taxon>
        <taxon>Vertebrata</taxon>
        <taxon>Euteleostomi</taxon>
        <taxon>Actinopterygii</taxon>
        <taxon>Neopterygii</taxon>
        <taxon>Teleostei</taxon>
        <taxon>Ostariophysi</taxon>
        <taxon>Cypriniformes</taxon>
        <taxon>Nemacheilidae</taxon>
        <taxon>Triplophysa</taxon>
    </lineage>
</organism>
<dbReference type="AlphaFoldDB" id="A0A5A9N9R8"/>
<dbReference type="Proteomes" id="UP000324632">
    <property type="component" value="Chromosome 21"/>
</dbReference>
<protein>
    <submittedName>
        <fullName evidence="1">Uncharacterized protein</fullName>
    </submittedName>
</protein>
<comment type="caution">
    <text evidence="1">The sequence shown here is derived from an EMBL/GenBank/DDBJ whole genome shotgun (WGS) entry which is preliminary data.</text>
</comment>
<reference evidence="1 2" key="1">
    <citation type="journal article" date="2019" name="Mol. Ecol. Resour.">
        <title>Chromosome-level genome assembly of Triplophysa tibetana, a fish adapted to the harsh high-altitude environment of the Tibetan Plateau.</title>
        <authorList>
            <person name="Yang X."/>
            <person name="Liu H."/>
            <person name="Ma Z."/>
            <person name="Zou Y."/>
            <person name="Zou M."/>
            <person name="Mao Y."/>
            <person name="Li X."/>
            <person name="Wang H."/>
            <person name="Chen T."/>
            <person name="Wang W."/>
            <person name="Yang R."/>
        </authorList>
    </citation>
    <scope>NUCLEOTIDE SEQUENCE [LARGE SCALE GENOMIC DNA]</scope>
    <source>
        <strain evidence="1">TTIB1903HZAU</strain>
        <tissue evidence="1">Muscle</tissue>
    </source>
</reference>
<keyword evidence="2" id="KW-1185">Reference proteome</keyword>